<dbReference type="InterPro" id="IPR000182">
    <property type="entry name" value="GNAT_dom"/>
</dbReference>
<dbReference type="AlphaFoldDB" id="A0A1H1PFM7"/>
<name>A0A1H1PFM7_9GAMM</name>
<dbReference type="CDD" id="cd04301">
    <property type="entry name" value="NAT_SF"/>
    <property type="match status" value="1"/>
</dbReference>
<dbReference type="RefSeq" id="WP_093392029.1">
    <property type="nucleotide sequence ID" value="NZ_LT629736.1"/>
</dbReference>
<proteinExistence type="predicted"/>
<dbReference type="SUPFAM" id="SSF55729">
    <property type="entry name" value="Acyl-CoA N-acyltransferases (Nat)"/>
    <property type="match status" value="1"/>
</dbReference>
<keyword evidence="2" id="KW-0012">Acyltransferase</keyword>
<protein>
    <submittedName>
        <fullName evidence="4">Acetyltransferase (GNAT) family protein</fullName>
    </submittedName>
</protein>
<dbReference type="InterPro" id="IPR016181">
    <property type="entry name" value="Acyl_CoA_acyltransferase"/>
</dbReference>
<keyword evidence="1 4" id="KW-0808">Transferase</keyword>
<dbReference type="PANTHER" id="PTHR10545">
    <property type="entry name" value="DIAMINE N-ACETYLTRANSFERASE"/>
    <property type="match status" value="1"/>
</dbReference>
<keyword evidence="5" id="KW-1185">Reference proteome</keyword>
<feature type="domain" description="N-acetyltransferase" evidence="3">
    <location>
        <begin position="8"/>
        <end position="160"/>
    </location>
</feature>
<dbReference type="OrthoDB" id="9799601at2"/>
<evidence type="ECO:0000256" key="1">
    <source>
        <dbReference type="ARBA" id="ARBA00022679"/>
    </source>
</evidence>
<dbReference type="STRING" id="487184.SAMN05216421_0903"/>
<evidence type="ECO:0000313" key="5">
    <source>
        <dbReference type="Proteomes" id="UP000243207"/>
    </source>
</evidence>
<evidence type="ECO:0000256" key="2">
    <source>
        <dbReference type="ARBA" id="ARBA00023315"/>
    </source>
</evidence>
<evidence type="ECO:0000313" key="4">
    <source>
        <dbReference type="EMBL" id="SDS09880.1"/>
    </source>
</evidence>
<dbReference type="Pfam" id="PF00583">
    <property type="entry name" value="Acetyltransf_1"/>
    <property type="match status" value="1"/>
</dbReference>
<evidence type="ECO:0000259" key="3">
    <source>
        <dbReference type="PROSITE" id="PS51186"/>
    </source>
</evidence>
<gene>
    <name evidence="4" type="ORF">SAMN05216421_0903</name>
</gene>
<accession>A0A1H1PFM7</accession>
<dbReference type="PROSITE" id="PS51186">
    <property type="entry name" value="GNAT"/>
    <property type="match status" value="1"/>
</dbReference>
<sequence>MHCVVTQADYHDAAHARAIVELLDAYALDPMGGGEPLPELVRTTLVGRLASLPHAFSVLCFVDGVPAGLVNCFEGFSTFEARPLVNIHDVIVSAQHRGQGISQQMIAEVERIARERDCCKLTLEVLEGNEVAQGAYRKIGFANYELDPAMGRAMFWQKKL</sequence>
<dbReference type="Proteomes" id="UP000243207">
    <property type="component" value="Chromosome I"/>
</dbReference>
<dbReference type="Gene3D" id="3.40.630.30">
    <property type="match status" value="1"/>
</dbReference>
<dbReference type="EMBL" id="LT629736">
    <property type="protein sequence ID" value="SDS09880.1"/>
    <property type="molecule type" value="Genomic_DNA"/>
</dbReference>
<organism evidence="4 5">
    <name type="scientific">Halopseudomonas xinjiangensis</name>
    <dbReference type="NCBI Taxonomy" id="487184"/>
    <lineage>
        <taxon>Bacteria</taxon>
        <taxon>Pseudomonadati</taxon>
        <taxon>Pseudomonadota</taxon>
        <taxon>Gammaproteobacteria</taxon>
        <taxon>Pseudomonadales</taxon>
        <taxon>Pseudomonadaceae</taxon>
        <taxon>Halopseudomonas</taxon>
    </lineage>
</organism>
<dbReference type="InterPro" id="IPR051016">
    <property type="entry name" value="Diverse_Substrate_AcTransf"/>
</dbReference>
<dbReference type="GO" id="GO:0008080">
    <property type="term" value="F:N-acetyltransferase activity"/>
    <property type="evidence" value="ECO:0007669"/>
    <property type="project" value="UniProtKB-ARBA"/>
</dbReference>
<dbReference type="PANTHER" id="PTHR10545:SF29">
    <property type="entry name" value="GH14572P-RELATED"/>
    <property type="match status" value="1"/>
</dbReference>
<reference evidence="5" key="1">
    <citation type="submission" date="2016-10" db="EMBL/GenBank/DDBJ databases">
        <authorList>
            <person name="Varghese N."/>
            <person name="Submissions S."/>
        </authorList>
    </citation>
    <scope>NUCLEOTIDE SEQUENCE [LARGE SCALE GENOMIC DNA]</scope>
    <source>
        <strain evidence="5">NRRL B-51270</strain>
    </source>
</reference>